<evidence type="ECO:0000313" key="2">
    <source>
        <dbReference type="Proteomes" id="UP001152798"/>
    </source>
</evidence>
<protein>
    <submittedName>
        <fullName evidence="1">Uncharacterized protein</fullName>
    </submittedName>
</protein>
<gene>
    <name evidence="1" type="ORF">NEZAVI_LOCUS9974</name>
</gene>
<sequence length="77" mass="8687">MRYYLPEEETLSAYSWMTSISMPLVMCSGDTFIFSLCHAKGILLVAGWDAAEDLTRQLIDIAPAKDTGGWQHDLYKI</sequence>
<accession>A0A9P0HFB3</accession>
<organism evidence="1 2">
    <name type="scientific">Nezara viridula</name>
    <name type="common">Southern green stink bug</name>
    <name type="synonym">Cimex viridulus</name>
    <dbReference type="NCBI Taxonomy" id="85310"/>
    <lineage>
        <taxon>Eukaryota</taxon>
        <taxon>Metazoa</taxon>
        <taxon>Ecdysozoa</taxon>
        <taxon>Arthropoda</taxon>
        <taxon>Hexapoda</taxon>
        <taxon>Insecta</taxon>
        <taxon>Pterygota</taxon>
        <taxon>Neoptera</taxon>
        <taxon>Paraneoptera</taxon>
        <taxon>Hemiptera</taxon>
        <taxon>Heteroptera</taxon>
        <taxon>Panheteroptera</taxon>
        <taxon>Pentatomomorpha</taxon>
        <taxon>Pentatomoidea</taxon>
        <taxon>Pentatomidae</taxon>
        <taxon>Pentatominae</taxon>
        <taxon>Nezara</taxon>
    </lineage>
</organism>
<reference evidence="1" key="1">
    <citation type="submission" date="2022-01" db="EMBL/GenBank/DDBJ databases">
        <authorList>
            <person name="King R."/>
        </authorList>
    </citation>
    <scope>NUCLEOTIDE SEQUENCE</scope>
</reference>
<keyword evidence="2" id="KW-1185">Reference proteome</keyword>
<evidence type="ECO:0000313" key="1">
    <source>
        <dbReference type="EMBL" id="CAH1400807.1"/>
    </source>
</evidence>
<proteinExistence type="predicted"/>
<name>A0A9P0HFB3_NEZVI</name>
<dbReference type="Proteomes" id="UP001152798">
    <property type="component" value="Chromosome 4"/>
</dbReference>
<dbReference type="AlphaFoldDB" id="A0A9P0HFB3"/>
<dbReference type="EMBL" id="OV725080">
    <property type="protein sequence ID" value="CAH1400807.1"/>
    <property type="molecule type" value="Genomic_DNA"/>
</dbReference>